<dbReference type="Proteomes" id="UP001589887">
    <property type="component" value="Unassembled WGS sequence"/>
</dbReference>
<keyword evidence="2" id="KW-1185">Reference proteome</keyword>
<comment type="caution">
    <text evidence="1">The sequence shown here is derived from an EMBL/GenBank/DDBJ whole genome shotgun (WGS) entry which is preliminary data.</text>
</comment>
<organism evidence="1 2">
    <name type="scientific">Streptomyces noboritoensis</name>
    <dbReference type="NCBI Taxonomy" id="67337"/>
    <lineage>
        <taxon>Bacteria</taxon>
        <taxon>Bacillati</taxon>
        <taxon>Actinomycetota</taxon>
        <taxon>Actinomycetes</taxon>
        <taxon>Kitasatosporales</taxon>
        <taxon>Streptomycetaceae</taxon>
        <taxon>Streptomyces</taxon>
    </lineage>
</organism>
<evidence type="ECO:0000313" key="2">
    <source>
        <dbReference type="Proteomes" id="UP001589887"/>
    </source>
</evidence>
<proteinExistence type="predicted"/>
<name>A0ABV6THE3_9ACTN</name>
<evidence type="ECO:0000313" key="1">
    <source>
        <dbReference type="EMBL" id="MFC0844838.1"/>
    </source>
</evidence>
<dbReference type="RefSeq" id="WP_394319343.1">
    <property type="nucleotide sequence ID" value="NZ_JBHMQV010000009.1"/>
</dbReference>
<protein>
    <submittedName>
        <fullName evidence="1">Uncharacterized protein</fullName>
    </submittedName>
</protein>
<gene>
    <name evidence="1" type="ORF">ACFH04_14125</name>
</gene>
<reference evidence="1 2" key="1">
    <citation type="submission" date="2024-09" db="EMBL/GenBank/DDBJ databases">
        <authorList>
            <person name="Sun Q."/>
            <person name="Mori K."/>
        </authorList>
    </citation>
    <scope>NUCLEOTIDE SEQUENCE [LARGE SCALE GENOMIC DNA]</scope>
    <source>
        <strain evidence="1 2">JCM 4557</strain>
    </source>
</reference>
<accession>A0ABV6THE3</accession>
<sequence>MAARSARTRTAERGFAHDELTGDKMATLHIRRPVAALAVPPAPHGVSPARRASEGVR</sequence>
<dbReference type="EMBL" id="JBHMQV010000009">
    <property type="protein sequence ID" value="MFC0844838.1"/>
    <property type="molecule type" value="Genomic_DNA"/>
</dbReference>